<dbReference type="InterPro" id="IPR050092">
    <property type="entry name" value="RNase_H"/>
</dbReference>
<dbReference type="GO" id="GO:0046872">
    <property type="term" value="F:metal ion binding"/>
    <property type="evidence" value="ECO:0007669"/>
    <property type="project" value="UniProtKB-KW"/>
</dbReference>
<dbReference type="AlphaFoldDB" id="A0A317WL76"/>
<evidence type="ECO:0000256" key="5">
    <source>
        <dbReference type="ARBA" id="ARBA00022723"/>
    </source>
</evidence>
<dbReference type="SUPFAM" id="SSF53098">
    <property type="entry name" value="Ribonuclease H-like"/>
    <property type="match status" value="1"/>
</dbReference>
<dbReference type="PANTHER" id="PTHR10642:SF26">
    <property type="entry name" value="RIBONUCLEASE H1"/>
    <property type="match status" value="1"/>
</dbReference>
<evidence type="ECO:0000313" key="10">
    <source>
        <dbReference type="Proteomes" id="UP000247233"/>
    </source>
</evidence>
<evidence type="ECO:0000313" key="9">
    <source>
        <dbReference type="EMBL" id="PWY86072.1"/>
    </source>
</evidence>
<reference evidence="9 10" key="1">
    <citation type="submission" date="2016-12" db="EMBL/GenBank/DDBJ databases">
        <title>The genomes of Aspergillus section Nigri reveals drivers in fungal speciation.</title>
        <authorList>
            <consortium name="DOE Joint Genome Institute"/>
            <person name="Vesth T.C."/>
            <person name="Nybo J."/>
            <person name="Theobald S."/>
            <person name="Brandl J."/>
            <person name="Frisvad J.C."/>
            <person name="Nielsen K.F."/>
            <person name="Lyhne E.K."/>
            <person name="Kogle M.E."/>
            <person name="Kuo A."/>
            <person name="Riley R."/>
            <person name="Clum A."/>
            <person name="Nolan M."/>
            <person name="Lipzen A."/>
            <person name="Salamov A."/>
            <person name="Henrissat B."/>
            <person name="Wiebenga A."/>
            <person name="De Vries R.P."/>
            <person name="Grigoriev I.V."/>
            <person name="Mortensen U.H."/>
            <person name="Andersen M.R."/>
            <person name="Baker S.E."/>
        </authorList>
    </citation>
    <scope>NUCLEOTIDE SEQUENCE [LARGE SCALE GENOMIC DNA]</scope>
    <source>
        <strain evidence="9 10">CBS 117.55</strain>
    </source>
</reference>
<sequence length="274" mass="31565">MQRIPRYLRTKRIADYDLFRAHIESRATTRSTQPFLPATFSPPSPQTLLPTNFTPPNPQATPTTLFEPRHFFLRDLPPIRRFVNRTDPSQCLVFTDGACIHHHRDKNNTKPPKAGWSFIFKPPHSTTKNGYFSARLETRGPEGETYPQTSNRAELRAVIAALRFIYYNDNVFDSVVVATDSKYVVHGATDWIQRWGSNGWRSVNGTPIKNQDLWQALLKEVGRWDADGKGVCFWWIRREWNVKADCLAKRAAREGAEVREWVDVGMPIWPIVEG</sequence>
<dbReference type="InterPro" id="IPR002156">
    <property type="entry name" value="RNaseH_domain"/>
</dbReference>
<dbReference type="PANTHER" id="PTHR10642">
    <property type="entry name" value="RIBONUCLEASE H1"/>
    <property type="match status" value="1"/>
</dbReference>
<dbReference type="RefSeq" id="XP_025400624.1">
    <property type="nucleotide sequence ID" value="XM_025539299.1"/>
</dbReference>
<proteinExistence type="inferred from homology"/>
<organism evidence="9 10">
    <name type="scientific">Aspergillus heteromorphus CBS 117.55</name>
    <dbReference type="NCBI Taxonomy" id="1448321"/>
    <lineage>
        <taxon>Eukaryota</taxon>
        <taxon>Fungi</taxon>
        <taxon>Dikarya</taxon>
        <taxon>Ascomycota</taxon>
        <taxon>Pezizomycotina</taxon>
        <taxon>Eurotiomycetes</taxon>
        <taxon>Eurotiomycetidae</taxon>
        <taxon>Eurotiales</taxon>
        <taxon>Aspergillaceae</taxon>
        <taxon>Aspergillus</taxon>
        <taxon>Aspergillus subgen. Circumdati</taxon>
    </lineage>
</organism>
<dbReference type="EC" id="3.1.26.4" evidence="3"/>
<evidence type="ECO:0000256" key="7">
    <source>
        <dbReference type="ARBA" id="ARBA00022801"/>
    </source>
</evidence>
<keyword evidence="6" id="KW-0255">Endonuclease</keyword>
<evidence type="ECO:0000256" key="2">
    <source>
        <dbReference type="ARBA" id="ARBA00005300"/>
    </source>
</evidence>
<evidence type="ECO:0000256" key="1">
    <source>
        <dbReference type="ARBA" id="ARBA00000077"/>
    </source>
</evidence>
<dbReference type="STRING" id="1448321.A0A317WL76"/>
<dbReference type="GO" id="GO:0003676">
    <property type="term" value="F:nucleic acid binding"/>
    <property type="evidence" value="ECO:0007669"/>
    <property type="project" value="InterPro"/>
</dbReference>
<dbReference type="VEuPathDB" id="FungiDB:BO70DRAFT_288862"/>
<evidence type="ECO:0000259" key="8">
    <source>
        <dbReference type="PROSITE" id="PS50879"/>
    </source>
</evidence>
<comment type="caution">
    <text evidence="9">The sequence shown here is derived from an EMBL/GenBank/DDBJ whole genome shotgun (WGS) entry which is preliminary data.</text>
</comment>
<keyword evidence="7" id="KW-0378">Hydrolase</keyword>
<evidence type="ECO:0000256" key="6">
    <source>
        <dbReference type="ARBA" id="ARBA00022759"/>
    </source>
</evidence>
<keyword evidence="5" id="KW-0479">Metal-binding</keyword>
<evidence type="ECO:0000256" key="4">
    <source>
        <dbReference type="ARBA" id="ARBA00022722"/>
    </source>
</evidence>
<dbReference type="CDD" id="cd13934">
    <property type="entry name" value="RNase_H_Dikarya_like"/>
    <property type="match status" value="1"/>
</dbReference>
<dbReference type="InterPro" id="IPR036397">
    <property type="entry name" value="RNaseH_sf"/>
</dbReference>
<dbReference type="Proteomes" id="UP000247233">
    <property type="component" value="Unassembled WGS sequence"/>
</dbReference>
<evidence type="ECO:0000256" key="3">
    <source>
        <dbReference type="ARBA" id="ARBA00012180"/>
    </source>
</evidence>
<feature type="domain" description="RNase H type-1" evidence="8">
    <location>
        <begin position="87"/>
        <end position="257"/>
    </location>
</feature>
<comment type="similarity">
    <text evidence="2">Belongs to the RNase H family.</text>
</comment>
<keyword evidence="4" id="KW-0540">Nuclease</keyword>
<dbReference type="InterPro" id="IPR012337">
    <property type="entry name" value="RNaseH-like_sf"/>
</dbReference>
<dbReference type="PROSITE" id="PS50879">
    <property type="entry name" value="RNASE_H_1"/>
    <property type="match status" value="1"/>
</dbReference>
<dbReference type="GO" id="GO:0004523">
    <property type="term" value="F:RNA-DNA hybrid ribonuclease activity"/>
    <property type="evidence" value="ECO:0007669"/>
    <property type="project" value="UniProtKB-EC"/>
</dbReference>
<gene>
    <name evidence="9" type="ORF">BO70DRAFT_288862</name>
</gene>
<dbReference type="EMBL" id="MSFL01000008">
    <property type="protein sequence ID" value="PWY86072.1"/>
    <property type="molecule type" value="Genomic_DNA"/>
</dbReference>
<comment type="catalytic activity">
    <reaction evidence="1">
        <text>Endonucleolytic cleavage to 5'-phosphomonoester.</text>
        <dbReference type="EC" id="3.1.26.4"/>
    </reaction>
</comment>
<accession>A0A317WL76</accession>
<dbReference type="OrthoDB" id="407198at2759"/>
<dbReference type="GO" id="GO:0043137">
    <property type="term" value="P:DNA replication, removal of RNA primer"/>
    <property type="evidence" value="ECO:0007669"/>
    <property type="project" value="TreeGrafter"/>
</dbReference>
<keyword evidence="10" id="KW-1185">Reference proteome</keyword>
<protein>
    <recommendedName>
        <fullName evidence="3">ribonuclease H</fullName>
        <ecNumber evidence="3">3.1.26.4</ecNumber>
    </recommendedName>
</protein>
<name>A0A317WL76_9EURO</name>
<dbReference type="Gene3D" id="3.30.420.10">
    <property type="entry name" value="Ribonuclease H-like superfamily/Ribonuclease H"/>
    <property type="match status" value="1"/>
</dbReference>
<dbReference type="GeneID" id="37061536"/>
<dbReference type="Pfam" id="PF00075">
    <property type="entry name" value="RNase_H"/>
    <property type="match status" value="1"/>
</dbReference>